<feature type="domain" description="DUF7586" evidence="2">
    <location>
        <begin position="349"/>
        <end position="428"/>
    </location>
</feature>
<dbReference type="EC" id="3.1.1.103" evidence="3"/>
<dbReference type="Gene3D" id="3.40.710.10">
    <property type="entry name" value="DD-peptidase/beta-lactamase superfamily"/>
    <property type="match status" value="1"/>
</dbReference>
<dbReference type="GO" id="GO:0016787">
    <property type="term" value="F:hydrolase activity"/>
    <property type="evidence" value="ECO:0007669"/>
    <property type="project" value="UniProtKB-KW"/>
</dbReference>
<name>A0ABZ3FL74_9ACTN</name>
<proteinExistence type="predicted"/>
<dbReference type="PANTHER" id="PTHR46825:SF7">
    <property type="entry name" value="D-ALANYL-D-ALANINE CARBOXYPEPTIDASE"/>
    <property type="match status" value="1"/>
</dbReference>
<feature type="domain" description="Beta-lactamase-related" evidence="1">
    <location>
        <begin position="11"/>
        <end position="318"/>
    </location>
</feature>
<evidence type="ECO:0000259" key="2">
    <source>
        <dbReference type="Pfam" id="PF24491"/>
    </source>
</evidence>
<dbReference type="EMBL" id="CP154795">
    <property type="protein sequence ID" value="XAN06405.1"/>
    <property type="molecule type" value="Genomic_DNA"/>
</dbReference>
<dbReference type="InterPro" id="IPR050491">
    <property type="entry name" value="AmpC-like"/>
</dbReference>
<evidence type="ECO:0000259" key="1">
    <source>
        <dbReference type="Pfam" id="PF00144"/>
    </source>
</evidence>
<evidence type="ECO:0000313" key="3">
    <source>
        <dbReference type="EMBL" id="XAN06405.1"/>
    </source>
</evidence>
<organism evidence="3 4">
    <name type="scientific">Ammonicoccus fulvus</name>
    <dbReference type="NCBI Taxonomy" id="3138240"/>
    <lineage>
        <taxon>Bacteria</taxon>
        <taxon>Bacillati</taxon>
        <taxon>Actinomycetota</taxon>
        <taxon>Actinomycetes</taxon>
        <taxon>Propionibacteriales</taxon>
        <taxon>Propionibacteriaceae</taxon>
        <taxon>Ammonicoccus</taxon>
    </lineage>
</organism>
<evidence type="ECO:0000313" key="4">
    <source>
        <dbReference type="Proteomes" id="UP001442841"/>
    </source>
</evidence>
<dbReference type="Proteomes" id="UP001442841">
    <property type="component" value="Chromosome"/>
</dbReference>
<keyword evidence="3" id="KW-0378">Hydrolase</keyword>
<dbReference type="Pfam" id="PF24491">
    <property type="entry name" value="DUF7586"/>
    <property type="match status" value="1"/>
</dbReference>
<dbReference type="InterPro" id="IPR001466">
    <property type="entry name" value="Beta-lactam-related"/>
</dbReference>
<dbReference type="Pfam" id="PF00144">
    <property type="entry name" value="Beta-lactamase"/>
    <property type="match status" value="1"/>
</dbReference>
<dbReference type="RefSeq" id="WP_425307835.1">
    <property type="nucleotide sequence ID" value="NZ_CP154795.1"/>
</dbReference>
<protein>
    <submittedName>
        <fullName evidence="3">Serine hydrolase domain-containing protein</fullName>
        <ecNumber evidence="3">3.1.1.103</ecNumber>
    </submittedName>
</protein>
<dbReference type="InterPro" id="IPR056008">
    <property type="entry name" value="DUF7586"/>
</dbReference>
<gene>
    <name evidence="3" type="ORF">AADG42_03470</name>
</gene>
<reference evidence="3 4" key="1">
    <citation type="submission" date="2024-04" db="EMBL/GenBank/DDBJ databases">
        <title>Isolation of an actinomycete strain from pig manure.</title>
        <authorList>
            <person name="Gong T."/>
            <person name="Yu Z."/>
            <person name="An M."/>
            <person name="Wei C."/>
            <person name="Yang W."/>
            <person name="Liu L."/>
        </authorList>
    </citation>
    <scope>NUCLEOTIDE SEQUENCE [LARGE SCALE GENOMIC DNA]</scope>
    <source>
        <strain evidence="3 4">ZF39</strain>
    </source>
</reference>
<dbReference type="InterPro" id="IPR012338">
    <property type="entry name" value="Beta-lactam/transpept-like"/>
</dbReference>
<dbReference type="SUPFAM" id="SSF56601">
    <property type="entry name" value="beta-lactamase/transpeptidase-like"/>
    <property type="match status" value="1"/>
</dbReference>
<dbReference type="PANTHER" id="PTHR46825">
    <property type="entry name" value="D-ALANYL-D-ALANINE-CARBOXYPEPTIDASE/ENDOPEPTIDASE AMPH"/>
    <property type="match status" value="1"/>
</dbReference>
<keyword evidence="4" id="KW-1185">Reference proteome</keyword>
<sequence>MISDSTAARLRHLLAEVQRDQRLPSVGAGLVRGGKLIWSEQLGTLSGRADGPTPTPDTQYRIGSITKTLVAVAVMQLRDAGRIDLDDRFEDYVPGTRIGRATIAQLLCHGAGVQAETSGPWWERTPGGDWAALAEGIDIRFRGGRRHHYSNVGYAALGALLAHCREQPWHEVVRGDLLEPLGMTRTTLRPNGNHAPGLAVHPYADLLHPEPEHDAGAMAAAGQYWSTIPDLGRWATFLTGETVGLLSADTLAEMCEPQVVVDLPGQPWTTAHGLGFQLWNVDGRRYRGHGGSMPGFLAMLVTDDDGDGCVLMANTTSGPLAPLAFSLLDLLGELEPLPVQPWSADGDAGQLDLVGTWHWGPSIMVARIVGPHLVLGEPGVGRASRFVRTGDDAWIGLDSYYAGEPLRVIRRSDGTVSHLDIASFRFTRTPYDPHGDIPGGVAEWA</sequence>
<accession>A0ABZ3FL74</accession>